<feature type="compositionally biased region" description="Low complexity" evidence="7">
    <location>
        <begin position="1007"/>
        <end position="1021"/>
    </location>
</feature>
<evidence type="ECO:0000256" key="4">
    <source>
        <dbReference type="ARBA" id="ARBA00022737"/>
    </source>
</evidence>
<dbReference type="PANTHER" id="PTHR10943:SF2">
    <property type="entry name" value="26S PROTEASOME NON-ATPASE REGULATORY SUBUNIT 1"/>
    <property type="match status" value="1"/>
</dbReference>
<evidence type="ECO:0000313" key="10">
    <source>
        <dbReference type="EMBL" id="RSH87111.1"/>
    </source>
</evidence>
<dbReference type="PIRSF" id="PIRSF015947">
    <property type="entry name" value="26S_Psome_Rpn2"/>
    <property type="match status" value="1"/>
</dbReference>
<dbReference type="GO" id="GO:0008540">
    <property type="term" value="C:proteasome regulatory particle, base subcomplex"/>
    <property type="evidence" value="ECO:0007669"/>
    <property type="project" value="UniProtKB-UniRule"/>
</dbReference>
<evidence type="ECO:0000259" key="8">
    <source>
        <dbReference type="Pfam" id="PF18004"/>
    </source>
</evidence>
<name>A0A427Y7P4_9TREE</name>
<dbReference type="InterPro" id="IPR016024">
    <property type="entry name" value="ARM-type_fold"/>
</dbReference>
<evidence type="ECO:0000256" key="3">
    <source>
        <dbReference type="ARBA" id="ARBA00015684"/>
    </source>
</evidence>
<accession>A0A427Y7P4</accession>
<comment type="caution">
    <text evidence="10">The sequence shown here is derived from an EMBL/GenBank/DDBJ whole genome shotgun (WGS) entry which is preliminary data.</text>
</comment>
<dbReference type="GO" id="GO:0030234">
    <property type="term" value="F:enzyme regulator activity"/>
    <property type="evidence" value="ECO:0007669"/>
    <property type="project" value="UniProtKB-UniRule"/>
</dbReference>
<dbReference type="PANTHER" id="PTHR10943">
    <property type="entry name" value="26S PROTEASOME NON-ATPASE REGULATORY SUBUNIT"/>
    <property type="match status" value="1"/>
</dbReference>
<dbReference type="InterPro" id="IPR011989">
    <property type="entry name" value="ARM-like"/>
</dbReference>
<dbReference type="GO" id="GO:0043161">
    <property type="term" value="P:proteasome-mediated ubiquitin-dependent protein catabolic process"/>
    <property type="evidence" value="ECO:0007669"/>
    <property type="project" value="TreeGrafter"/>
</dbReference>
<dbReference type="EMBL" id="RSCD01000018">
    <property type="protein sequence ID" value="RSH87111.1"/>
    <property type="molecule type" value="Genomic_DNA"/>
</dbReference>
<dbReference type="Pfam" id="PF13646">
    <property type="entry name" value="HEAT_2"/>
    <property type="match status" value="1"/>
</dbReference>
<evidence type="ECO:0000256" key="2">
    <source>
        <dbReference type="ARBA" id="ARBA00006308"/>
    </source>
</evidence>
<proteinExistence type="inferred from homology"/>
<comment type="similarity">
    <text evidence="2 6">Belongs to the proteasome subunit S1 family.</text>
</comment>
<dbReference type="Pfam" id="PF01851">
    <property type="entry name" value="PC_rep"/>
    <property type="match status" value="1"/>
</dbReference>
<dbReference type="InterPro" id="IPR040623">
    <property type="entry name" value="RPN2_C"/>
</dbReference>
<feature type="domain" description="26S proteasome non-ATPase regulatory subunit 1/RPN2 N-terminal" evidence="9">
    <location>
        <begin position="123"/>
        <end position="447"/>
    </location>
</feature>
<dbReference type="SUPFAM" id="SSF48371">
    <property type="entry name" value="ARM repeat"/>
    <property type="match status" value="1"/>
</dbReference>
<dbReference type="GO" id="GO:0042176">
    <property type="term" value="P:regulation of protein catabolic process"/>
    <property type="evidence" value="ECO:0007669"/>
    <property type="project" value="UniProtKB-UniRule"/>
</dbReference>
<comment type="function">
    <text evidence="1 6">Acts as a regulatory subunit of the 26S proteasome which is involved in the ATP-dependent degradation of ubiquitinated proteins.</text>
</comment>
<keyword evidence="11" id="KW-1185">Reference proteome</keyword>
<dbReference type="AlphaFoldDB" id="A0A427Y7P4"/>
<evidence type="ECO:0000259" key="9">
    <source>
        <dbReference type="Pfam" id="PF21505"/>
    </source>
</evidence>
<dbReference type="FunFam" id="1.25.10.10:FF:000017">
    <property type="entry name" value="26S proteasome non-ATPase regulatory subunit 1"/>
    <property type="match status" value="1"/>
</dbReference>
<dbReference type="Pfam" id="PF18004">
    <property type="entry name" value="RPN2_C"/>
    <property type="match status" value="1"/>
</dbReference>
<feature type="region of interest" description="Disordered" evidence="7">
    <location>
        <begin position="17"/>
        <end position="44"/>
    </location>
</feature>
<dbReference type="Proteomes" id="UP000279259">
    <property type="component" value="Unassembled WGS sequence"/>
</dbReference>
<reference evidence="10 11" key="1">
    <citation type="submission" date="2018-11" db="EMBL/GenBank/DDBJ databases">
        <title>Genome sequence of Saitozyma podzolica DSM 27192.</title>
        <authorList>
            <person name="Aliyu H."/>
            <person name="Gorte O."/>
            <person name="Ochsenreither K."/>
        </authorList>
    </citation>
    <scope>NUCLEOTIDE SEQUENCE [LARGE SCALE GENOMIC DNA]</scope>
    <source>
        <strain evidence="10 11">DSM 27192</strain>
    </source>
</reference>
<dbReference type="InterPro" id="IPR048570">
    <property type="entry name" value="PSMD1_RPN2_N"/>
</dbReference>
<keyword evidence="4" id="KW-0677">Repeat</keyword>
<dbReference type="Gene3D" id="1.25.10.10">
    <property type="entry name" value="Leucine-rich Repeat Variant"/>
    <property type="match status" value="1"/>
</dbReference>
<dbReference type="OrthoDB" id="261572at2759"/>
<dbReference type="InterPro" id="IPR002015">
    <property type="entry name" value="Proteasome/cyclosome_rpt"/>
</dbReference>
<organism evidence="10 11">
    <name type="scientific">Saitozyma podzolica</name>
    <dbReference type="NCBI Taxonomy" id="1890683"/>
    <lineage>
        <taxon>Eukaryota</taxon>
        <taxon>Fungi</taxon>
        <taxon>Dikarya</taxon>
        <taxon>Basidiomycota</taxon>
        <taxon>Agaricomycotina</taxon>
        <taxon>Tremellomycetes</taxon>
        <taxon>Tremellales</taxon>
        <taxon>Trimorphomycetaceae</taxon>
        <taxon>Saitozyma</taxon>
    </lineage>
</organism>
<feature type="domain" description="26S proteasome regulatory subunit RPN2 C-terminal" evidence="8">
    <location>
        <begin position="888"/>
        <end position="1028"/>
    </location>
</feature>
<evidence type="ECO:0000313" key="11">
    <source>
        <dbReference type="Proteomes" id="UP000279259"/>
    </source>
</evidence>
<evidence type="ECO:0000256" key="7">
    <source>
        <dbReference type="SAM" id="MobiDB-lite"/>
    </source>
</evidence>
<evidence type="ECO:0000256" key="1">
    <source>
        <dbReference type="ARBA" id="ARBA00002187"/>
    </source>
</evidence>
<dbReference type="GO" id="GO:0034515">
    <property type="term" value="C:proteasome storage granule"/>
    <property type="evidence" value="ECO:0007669"/>
    <property type="project" value="TreeGrafter"/>
</dbReference>
<feature type="compositionally biased region" description="Low complexity" evidence="7">
    <location>
        <begin position="1061"/>
        <end position="1071"/>
    </location>
</feature>
<sequence>MDVAAAAAAACDLWADNRASDPVPGAPQAPEKTGATPPGTWNQRTGDGKYLRGWQLLPLQYNAAMPGVALVFPAGSNRAAHAQQPTAILPSSGTFYFQPLTTDSLETPGLESASMPVPAVTVSAAGSLALLEDDDKGVRAYALQHLLTIVAQFWAEISDKLPLLEAMAEPMSGEIPSEFRPFAALLTSKTYFYIGVLNEAVEFALKAGKAFENEPAGEYKETIIAGCIDRAIALTSSAPGEKLDPNLQAIVDSVLRSNNSGESGKLAMGLALSLRRLDLIEMIFLTSRASSQASSSTGPSKNVAHDEGLLRYVLAEVVSGTSGNENWPPEFRERLFALLLRLLHLNSTPDWNSITTVWVQSGDWQSCAEALTKLVNEQNLLDAYQIGFDLSEVATQGFVESVRRTLAEAGLGPEEGAEKSEPRKVLDDILRGEKSAEFFLNFLSKNNKTDMSILKVTKESLEDRYSIYHSAITFTNAFAHCGTTSDRFLRENLDWLGRASNWAKFSATAALGLIHRGSWVNGIRVVRPYLPGGSAPSKFSEGGALFALGLIYAGQKEGAEAELRKALGEGNDPIVQHGAALGLGVSALATADEEIYEEIRTALFQDNATAGEAAGYAMGLVMLGTASEKALEEMMSYARETQHEKIIRSLAVGIAFLMYGLRERAEPIIKVLTEEKDAIMRYGGMFTIALAYAGTGNNKAIKKLLHVAVSDVNDDVRRAAVTALGFVLFRNHTQVPRIVQLLAESYNPHVRHGATLALGISCAGTGLDAAIELLEPMTRDPVDFVRQGAYISLAMVLIQQSEAQTPKVASIRELFNKVVADKHEDPMARFGASLAQGIIDAGGRNMTLSLATRAGTLNMGAIVGMTLFVQFWYWFPLAHGLGLALTPTTVIAVDEQLRVPKIEFNCQAKASLFAYPNTQKVKKEEEKKKAKAAVLSTTARAQARAKSKKAAEGEAMDTDEKPVDAKDEATGSTSATPSKKERKSAEPSSFKLSASPAPNALKKDSKQTSASTQTQSVASGSIVLLRDTTGGQGEGEYVELDKSLWPEVIPGQGEVVEEEQAPQTTAAAAVPPINPEEEAGMPEPFEYPFED</sequence>
<dbReference type="Pfam" id="PF21505">
    <property type="entry name" value="RPN2_N"/>
    <property type="match status" value="1"/>
</dbReference>
<dbReference type="InterPro" id="IPR016642">
    <property type="entry name" value="26S_Psome_Rpn2"/>
</dbReference>
<keyword evidence="5 6" id="KW-0647">Proteasome</keyword>
<dbReference type="STRING" id="1890683.A0A427Y7P4"/>
<gene>
    <name evidence="10" type="primary">RPN2_1</name>
    <name evidence="10" type="ORF">EHS25_003600</name>
</gene>
<feature type="region of interest" description="Disordered" evidence="7">
    <location>
        <begin position="944"/>
        <end position="1036"/>
    </location>
</feature>
<evidence type="ECO:0000256" key="6">
    <source>
        <dbReference type="PIRNR" id="PIRNR015947"/>
    </source>
</evidence>
<feature type="compositionally biased region" description="Basic and acidic residues" evidence="7">
    <location>
        <begin position="958"/>
        <end position="969"/>
    </location>
</feature>
<dbReference type="GO" id="GO:0005634">
    <property type="term" value="C:nucleus"/>
    <property type="evidence" value="ECO:0007669"/>
    <property type="project" value="TreeGrafter"/>
</dbReference>
<feature type="region of interest" description="Disordered" evidence="7">
    <location>
        <begin position="1056"/>
        <end position="1091"/>
    </location>
</feature>
<evidence type="ECO:0000256" key="5">
    <source>
        <dbReference type="ARBA" id="ARBA00022942"/>
    </source>
</evidence>
<protein>
    <recommendedName>
        <fullName evidence="3 6">26S proteasome regulatory subunit RPN2</fullName>
    </recommendedName>
</protein>